<evidence type="ECO:0000256" key="6">
    <source>
        <dbReference type="SAM" id="MobiDB-lite"/>
    </source>
</evidence>
<feature type="domain" description="Rhodopsin" evidence="8">
    <location>
        <begin position="68"/>
        <end position="280"/>
    </location>
</feature>
<accession>A0A9P7RYX6</accession>
<feature type="compositionally biased region" description="Basic and acidic residues" evidence="6">
    <location>
        <begin position="372"/>
        <end position="385"/>
    </location>
</feature>
<feature type="compositionally biased region" description="Acidic residues" evidence="6">
    <location>
        <begin position="413"/>
        <end position="424"/>
    </location>
</feature>
<evidence type="ECO:0000256" key="2">
    <source>
        <dbReference type="ARBA" id="ARBA00022692"/>
    </source>
</evidence>
<feature type="compositionally biased region" description="Basic and acidic residues" evidence="6">
    <location>
        <begin position="401"/>
        <end position="412"/>
    </location>
</feature>
<evidence type="ECO:0000256" key="7">
    <source>
        <dbReference type="SAM" id="Phobius"/>
    </source>
</evidence>
<proteinExistence type="inferred from homology"/>
<evidence type="ECO:0000313" key="10">
    <source>
        <dbReference type="Proteomes" id="UP001049176"/>
    </source>
</evidence>
<keyword evidence="2 7" id="KW-0812">Transmembrane</keyword>
<keyword evidence="4 7" id="KW-0472">Membrane</keyword>
<dbReference type="KEGG" id="more:E1B28_010596"/>
<evidence type="ECO:0000256" key="3">
    <source>
        <dbReference type="ARBA" id="ARBA00022989"/>
    </source>
</evidence>
<keyword evidence="3 7" id="KW-1133">Transmembrane helix</keyword>
<dbReference type="Proteomes" id="UP001049176">
    <property type="component" value="Chromosome 6"/>
</dbReference>
<gene>
    <name evidence="9" type="ORF">E1B28_010596</name>
</gene>
<feature type="transmembrane region" description="Helical" evidence="7">
    <location>
        <begin position="194"/>
        <end position="216"/>
    </location>
</feature>
<feature type="transmembrane region" description="Helical" evidence="7">
    <location>
        <begin position="228"/>
        <end position="252"/>
    </location>
</feature>
<feature type="compositionally biased region" description="Polar residues" evidence="6">
    <location>
        <begin position="330"/>
        <end position="342"/>
    </location>
</feature>
<dbReference type="EMBL" id="CM032186">
    <property type="protein sequence ID" value="KAG7091573.1"/>
    <property type="molecule type" value="Genomic_DNA"/>
</dbReference>
<evidence type="ECO:0000259" key="8">
    <source>
        <dbReference type="Pfam" id="PF20684"/>
    </source>
</evidence>
<comment type="subcellular location">
    <subcellularLocation>
        <location evidence="1">Membrane</location>
        <topology evidence="1">Multi-pass membrane protein</topology>
    </subcellularLocation>
</comment>
<comment type="similarity">
    <text evidence="5">Belongs to the SAT4 family.</text>
</comment>
<feature type="transmembrane region" description="Helical" evidence="7">
    <location>
        <begin position="48"/>
        <end position="70"/>
    </location>
</feature>
<dbReference type="RefSeq" id="XP_043008043.1">
    <property type="nucleotide sequence ID" value="XM_043155572.1"/>
</dbReference>
<feature type="transmembrane region" description="Helical" evidence="7">
    <location>
        <begin position="150"/>
        <end position="170"/>
    </location>
</feature>
<dbReference type="PANTHER" id="PTHR33048:SF92">
    <property type="entry name" value="INTEGRAL MEMBRANE PROTEIN"/>
    <property type="match status" value="1"/>
</dbReference>
<reference evidence="9" key="1">
    <citation type="journal article" date="2021" name="Genome Biol. Evol.">
        <title>The assembled and annotated genome of the fairy-ring fungus Marasmius oreades.</title>
        <authorList>
            <person name="Hiltunen M."/>
            <person name="Ament-Velasquez S.L."/>
            <person name="Johannesson H."/>
        </authorList>
    </citation>
    <scope>NUCLEOTIDE SEQUENCE</scope>
    <source>
        <strain evidence="9">03SP1</strain>
    </source>
</reference>
<dbReference type="GeneID" id="66079672"/>
<evidence type="ECO:0000256" key="1">
    <source>
        <dbReference type="ARBA" id="ARBA00004141"/>
    </source>
</evidence>
<dbReference type="Pfam" id="PF20684">
    <property type="entry name" value="Fung_rhodopsin"/>
    <property type="match status" value="1"/>
</dbReference>
<evidence type="ECO:0000313" key="9">
    <source>
        <dbReference type="EMBL" id="KAG7091573.1"/>
    </source>
</evidence>
<sequence length="454" mass="50884">MTLLKSREKEPPNVYEHLTRAVTVIPPSDPPPPLQLPTMRAFNAKDPLTQIGIASVVFTVPAILTTVYRLYIRRNRYWADDLFALFSMLAQFIMFSGAFIHITHSSPRLSMVAAYYMMASAFYSVVWFARLSIVFSIIRIHPDQGMRRKLYWVAALFVVITAVLISQLYWVCEPAGGQWKNTEAPQCSLTRQVVIFQIVTDVLSDAILVFVPIRLIQTISDKKLRHRLAVIFSTCLITTAVSLVHAAFILVHAGPQEVIAAITEDCVSLIVCNVPVVATRLIQKWNMHKESEERTTTGVGGSTTAISIKFATWVSETFRSGGTKVRNVRESTVSATTGTANEANPGWFRWERDLGEDSSSDGGVVSRQTHHQHSELGQGERERSTRNQAFPTVTLDLCSSKADDPELLKSRDYDDDVEKQDSEEGQTGYPPRKQTVTWVDDVMDRCEPNSPSRT</sequence>
<keyword evidence="10" id="KW-1185">Reference proteome</keyword>
<protein>
    <recommendedName>
        <fullName evidence="8">Rhodopsin domain-containing protein</fullName>
    </recommendedName>
</protein>
<feature type="transmembrane region" description="Helical" evidence="7">
    <location>
        <begin position="82"/>
        <end position="102"/>
    </location>
</feature>
<name>A0A9P7RYX6_9AGAR</name>
<dbReference type="GO" id="GO:0016020">
    <property type="term" value="C:membrane"/>
    <property type="evidence" value="ECO:0007669"/>
    <property type="project" value="UniProtKB-SubCell"/>
</dbReference>
<feature type="region of interest" description="Disordered" evidence="6">
    <location>
        <begin position="328"/>
        <end position="454"/>
    </location>
</feature>
<dbReference type="InterPro" id="IPR049326">
    <property type="entry name" value="Rhodopsin_dom_fungi"/>
</dbReference>
<dbReference type="PANTHER" id="PTHR33048">
    <property type="entry name" value="PTH11-LIKE INTEGRAL MEMBRANE PROTEIN (AFU_ORTHOLOGUE AFUA_5G11245)"/>
    <property type="match status" value="1"/>
</dbReference>
<dbReference type="AlphaFoldDB" id="A0A9P7RYX6"/>
<dbReference type="InterPro" id="IPR052337">
    <property type="entry name" value="SAT4-like"/>
</dbReference>
<comment type="caution">
    <text evidence="9">The sequence shown here is derived from an EMBL/GenBank/DDBJ whole genome shotgun (WGS) entry which is preliminary data.</text>
</comment>
<evidence type="ECO:0000256" key="4">
    <source>
        <dbReference type="ARBA" id="ARBA00023136"/>
    </source>
</evidence>
<dbReference type="OrthoDB" id="444631at2759"/>
<feature type="transmembrane region" description="Helical" evidence="7">
    <location>
        <begin position="114"/>
        <end position="138"/>
    </location>
</feature>
<evidence type="ECO:0000256" key="5">
    <source>
        <dbReference type="ARBA" id="ARBA00038359"/>
    </source>
</evidence>
<organism evidence="9 10">
    <name type="scientific">Marasmius oreades</name>
    <name type="common">fairy-ring Marasmius</name>
    <dbReference type="NCBI Taxonomy" id="181124"/>
    <lineage>
        <taxon>Eukaryota</taxon>
        <taxon>Fungi</taxon>
        <taxon>Dikarya</taxon>
        <taxon>Basidiomycota</taxon>
        <taxon>Agaricomycotina</taxon>
        <taxon>Agaricomycetes</taxon>
        <taxon>Agaricomycetidae</taxon>
        <taxon>Agaricales</taxon>
        <taxon>Marasmiineae</taxon>
        <taxon>Marasmiaceae</taxon>
        <taxon>Marasmius</taxon>
    </lineage>
</organism>